<dbReference type="KEGG" id="abom:D7I45_00380"/>
<name>A0A387AYB1_9LACO</name>
<evidence type="ECO:0000313" key="3">
    <source>
        <dbReference type="Proteomes" id="UP000272003"/>
    </source>
</evidence>
<dbReference type="SUPFAM" id="SSF55174">
    <property type="entry name" value="Alpha-L RNA-binding motif"/>
    <property type="match status" value="1"/>
</dbReference>
<proteinExistence type="predicted"/>
<dbReference type="PROSITE" id="PS50889">
    <property type="entry name" value="S4"/>
    <property type="match status" value="1"/>
</dbReference>
<keyword evidence="3" id="KW-1185">Reference proteome</keyword>
<dbReference type="EMBL" id="CP032626">
    <property type="protein sequence ID" value="AYF92050.1"/>
    <property type="molecule type" value="Genomic_DNA"/>
</dbReference>
<dbReference type="Pfam" id="PF13275">
    <property type="entry name" value="S4_2"/>
    <property type="match status" value="1"/>
</dbReference>
<dbReference type="Proteomes" id="UP000272003">
    <property type="component" value="Chromosome"/>
</dbReference>
<sequence length="76" mass="8696">MGEVLKKNVFIDTEYITLGQLLKEEDVVASGGQAKWYLKDHVVKLNGEPENRRGKKLYDGDNVEVIDVGLFFIRKK</sequence>
<dbReference type="Gene3D" id="3.10.290.10">
    <property type="entry name" value="RNA-binding S4 domain"/>
    <property type="match status" value="1"/>
</dbReference>
<accession>A0A387AYB1</accession>
<protein>
    <submittedName>
        <fullName evidence="2">S4 domain-containing protein YaaA</fullName>
    </submittedName>
</protein>
<dbReference type="OrthoDB" id="9811532at2"/>
<evidence type="ECO:0000313" key="2">
    <source>
        <dbReference type="EMBL" id="AYF92050.1"/>
    </source>
</evidence>
<evidence type="ECO:0000256" key="1">
    <source>
        <dbReference type="PROSITE-ProRule" id="PRU00182"/>
    </source>
</evidence>
<keyword evidence="1" id="KW-0694">RNA-binding</keyword>
<organism evidence="2 3">
    <name type="scientific">Apilactobacillus bombintestini</name>
    <dbReference type="NCBI Taxonomy" id="2419772"/>
    <lineage>
        <taxon>Bacteria</taxon>
        <taxon>Bacillati</taxon>
        <taxon>Bacillota</taxon>
        <taxon>Bacilli</taxon>
        <taxon>Lactobacillales</taxon>
        <taxon>Lactobacillaceae</taxon>
        <taxon>Apilactobacillus</taxon>
    </lineage>
</organism>
<dbReference type="InterPro" id="IPR014330">
    <property type="entry name" value="RNA-bd_S4-rel_YaaA"/>
</dbReference>
<reference evidence="2 3" key="1">
    <citation type="submission" date="2018-09" db="EMBL/GenBank/DDBJ databases">
        <title>Genome sequencing of strain BHWM-4.</title>
        <authorList>
            <person name="Heo J."/>
            <person name="Kim S.-J."/>
            <person name="Kwon S.-W."/>
        </authorList>
    </citation>
    <scope>NUCLEOTIDE SEQUENCE [LARGE SCALE GENOMIC DNA]</scope>
    <source>
        <strain evidence="2 3">BHWM-4</strain>
    </source>
</reference>
<dbReference type="AlphaFoldDB" id="A0A387AYB1"/>
<gene>
    <name evidence="2" type="primary">yaaA</name>
    <name evidence="2" type="ORF">D7I45_00380</name>
</gene>
<dbReference type="InterPro" id="IPR036986">
    <property type="entry name" value="S4_RNA-bd_sf"/>
</dbReference>
<dbReference type="NCBIfam" id="TIGR02988">
    <property type="entry name" value="YaaA_near_RecF"/>
    <property type="match status" value="1"/>
</dbReference>
<dbReference type="GO" id="GO:0003723">
    <property type="term" value="F:RNA binding"/>
    <property type="evidence" value="ECO:0007669"/>
    <property type="project" value="UniProtKB-KW"/>
</dbReference>